<dbReference type="Pfam" id="PF06985">
    <property type="entry name" value="HET"/>
    <property type="match status" value="1"/>
</dbReference>
<dbReference type="InterPro" id="IPR010730">
    <property type="entry name" value="HET"/>
</dbReference>
<evidence type="ECO:0000313" key="4">
    <source>
        <dbReference type="Proteomes" id="UP000006039"/>
    </source>
</evidence>
<dbReference type="EnsemblFungi" id="EJT69451">
    <property type="protein sequence ID" value="EJT69451"/>
    <property type="gene ID" value="GGTG_13070"/>
</dbReference>
<dbReference type="PANTHER" id="PTHR24148">
    <property type="entry name" value="ANKYRIN REPEAT DOMAIN-CONTAINING PROTEIN 39 HOMOLOG-RELATED"/>
    <property type="match status" value="1"/>
</dbReference>
<dbReference type="HOGENOM" id="CLU_325426_0_0_1"/>
<dbReference type="EMBL" id="GL385404">
    <property type="protein sequence ID" value="EJT69451.1"/>
    <property type="molecule type" value="Genomic_DNA"/>
</dbReference>
<keyword evidence="4" id="KW-1185">Reference proteome</keyword>
<reference evidence="2" key="2">
    <citation type="submission" date="2010-07" db="EMBL/GenBank/DDBJ databases">
        <authorList>
            <consortium name="The Broad Institute Genome Sequencing Platform"/>
            <consortium name="Broad Institute Genome Sequencing Center for Infectious Disease"/>
            <person name="Ma L.-J."/>
            <person name="Dead R."/>
            <person name="Young S."/>
            <person name="Zeng Q."/>
            <person name="Koehrsen M."/>
            <person name="Alvarado L."/>
            <person name="Berlin A."/>
            <person name="Chapman S.B."/>
            <person name="Chen Z."/>
            <person name="Freedman E."/>
            <person name="Gellesch M."/>
            <person name="Goldberg J."/>
            <person name="Griggs A."/>
            <person name="Gujja S."/>
            <person name="Heilman E.R."/>
            <person name="Heiman D."/>
            <person name="Hepburn T."/>
            <person name="Howarth C."/>
            <person name="Jen D."/>
            <person name="Larson L."/>
            <person name="Mehta T."/>
            <person name="Neiman D."/>
            <person name="Pearson M."/>
            <person name="Roberts A."/>
            <person name="Saif S."/>
            <person name="Shea T."/>
            <person name="Shenoy N."/>
            <person name="Sisk P."/>
            <person name="Stolte C."/>
            <person name="Sykes S."/>
            <person name="Walk T."/>
            <person name="White J."/>
            <person name="Yandava C."/>
            <person name="Haas B."/>
            <person name="Nusbaum C."/>
            <person name="Birren B."/>
        </authorList>
    </citation>
    <scope>NUCLEOTIDE SEQUENCE</scope>
    <source>
        <strain evidence="2">R3-111a-1</strain>
    </source>
</reference>
<dbReference type="OrthoDB" id="2157530at2759"/>
<reference evidence="4" key="1">
    <citation type="submission" date="2010-07" db="EMBL/GenBank/DDBJ databases">
        <title>The genome sequence of Gaeumannomyces graminis var. tritici strain R3-111a-1.</title>
        <authorList>
            <consortium name="The Broad Institute Genome Sequencing Platform"/>
            <person name="Ma L.-J."/>
            <person name="Dead R."/>
            <person name="Young S."/>
            <person name="Zeng Q."/>
            <person name="Koehrsen M."/>
            <person name="Alvarado L."/>
            <person name="Berlin A."/>
            <person name="Chapman S.B."/>
            <person name="Chen Z."/>
            <person name="Freedman E."/>
            <person name="Gellesch M."/>
            <person name="Goldberg J."/>
            <person name="Griggs A."/>
            <person name="Gujja S."/>
            <person name="Heilman E.R."/>
            <person name="Heiman D."/>
            <person name="Hepburn T."/>
            <person name="Howarth C."/>
            <person name="Jen D."/>
            <person name="Larson L."/>
            <person name="Mehta T."/>
            <person name="Neiman D."/>
            <person name="Pearson M."/>
            <person name="Roberts A."/>
            <person name="Saif S."/>
            <person name="Shea T."/>
            <person name="Shenoy N."/>
            <person name="Sisk P."/>
            <person name="Stolte C."/>
            <person name="Sykes S."/>
            <person name="Walk T."/>
            <person name="White J."/>
            <person name="Yandava C."/>
            <person name="Haas B."/>
            <person name="Nusbaum C."/>
            <person name="Birren B."/>
        </authorList>
    </citation>
    <scope>NUCLEOTIDE SEQUENCE [LARGE SCALE GENOMIC DNA]</scope>
    <source>
        <strain evidence="4">R3-111a-1</strain>
    </source>
</reference>
<dbReference type="eggNOG" id="ENOG502T6D3">
    <property type="taxonomic scope" value="Eukaryota"/>
</dbReference>
<dbReference type="GeneID" id="20353528"/>
<reference evidence="3" key="5">
    <citation type="submission" date="2018-04" db="UniProtKB">
        <authorList>
            <consortium name="EnsemblFungi"/>
        </authorList>
    </citation>
    <scope>IDENTIFICATION</scope>
    <source>
        <strain evidence="3">R3-111a-1</strain>
    </source>
</reference>
<evidence type="ECO:0000313" key="3">
    <source>
        <dbReference type="EnsemblFungi" id="EJT69451"/>
    </source>
</evidence>
<organism evidence="2">
    <name type="scientific">Gaeumannomyces tritici (strain R3-111a-1)</name>
    <name type="common">Wheat and barley take-all root rot fungus</name>
    <name type="synonym">Gaeumannomyces graminis var. tritici</name>
    <dbReference type="NCBI Taxonomy" id="644352"/>
    <lineage>
        <taxon>Eukaryota</taxon>
        <taxon>Fungi</taxon>
        <taxon>Dikarya</taxon>
        <taxon>Ascomycota</taxon>
        <taxon>Pezizomycotina</taxon>
        <taxon>Sordariomycetes</taxon>
        <taxon>Sordariomycetidae</taxon>
        <taxon>Magnaporthales</taxon>
        <taxon>Magnaporthaceae</taxon>
        <taxon>Gaeumannomyces</taxon>
    </lineage>
</organism>
<reference evidence="2" key="3">
    <citation type="submission" date="2010-09" db="EMBL/GenBank/DDBJ databases">
        <title>Annotation of Gaeumannomyces graminis var. tritici R3-111a-1.</title>
        <authorList>
            <consortium name="The Broad Institute Genome Sequencing Platform"/>
            <person name="Ma L.-J."/>
            <person name="Dead R."/>
            <person name="Young S.K."/>
            <person name="Zeng Q."/>
            <person name="Gargeya S."/>
            <person name="Fitzgerald M."/>
            <person name="Haas B."/>
            <person name="Abouelleil A."/>
            <person name="Alvarado L."/>
            <person name="Arachchi H.M."/>
            <person name="Berlin A."/>
            <person name="Brown A."/>
            <person name="Chapman S.B."/>
            <person name="Chen Z."/>
            <person name="Dunbar C."/>
            <person name="Freedman E."/>
            <person name="Gearin G."/>
            <person name="Gellesch M."/>
            <person name="Goldberg J."/>
            <person name="Griggs A."/>
            <person name="Gujja S."/>
            <person name="Heiman D."/>
            <person name="Howarth C."/>
            <person name="Larson L."/>
            <person name="Lui A."/>
            <person name="MacDonald P.J.P."/>
            <person name="Mehta T."/>
            <person name="Montmayeur A."/>
            <person name="Murphy C."/>
            <person name="Neiman D."/>
            <person name="Pearson M."/>
            <person name="Priest M."/>
            <person name="Roberts A."/>
            <person name="Saif S."/>
            <person name="Shea T."/>
            <person name="Shenoy N."/>
            <person name="Sisk P."/>
            <person name="Stolte C."/>
            <person name="Sykes S."/>
            <person name="Yandava C."/>
            <person name="Wortman J."/>
            <person name="Nusbaum C."/>
            <person name="Birren B."/>
        </authorList>
    </citation>
    <scope>NUCLEOTIDE SEQUENCE</scope>
    <source>
        <strain evidence="2">R3-111a-1</strain>
    </source>
</reference>
<dbReference type="VEuPathDB" id="FungiDB:GGTG_13070"/>
<proteinExistence type="predicted"/>
<name>J3PHT9_GAET3</name>
<dbReference type="STRING" id="644352.J3PHT9"/>
<gene>
    <name evidence="3" type="primary">20353528</name>
    <name evidence="2" type="ORF">GGTG_13070</name>
</gene>
<protein>
    <recommendedName>
        <fullName evidence="1">Heterokaryon incompatibility domain-containing protein</fullName>
    </recommendedName>
</protein>
<accession>J3PHT9</accession>
<evidence type="ECO:0000313" key="2">
    <source>
        <dbReference type="EMBL" id="EJT69451.1"/>
    </source>
</evidence>
<sequence length="843" mass="94279">MDNTSTIAVAEYHYTSLPHANCTRFLELLPATDPLDELRCRLNVVDCDRDLVSYEALSYTWGDGEMTRQLYISIGEGWGVLHVTENLWTALHRFRKKSKPRVIWADAVCINQGDVEEKDSQIPGMVDIYRSAKRVLVWLGSDGETEKTMARVGALGNLILRRESRLSAEDTSELARCACALLSMPWFSRRWIIQEVVFSPDVVLFAGTESTAFLRLVAIIKLLYTSQDQMLSKSAESFLAMYKLWNETISGELSGDCGLLQLMRVFDHFGCADPVDRIFTIASLAQDVQLRLLSTTGSRTRNLEIIVRENLFHSQISPAPGMKLSYAAPPEPVFTRFAEFIAHAGSFVWVLGQALARADGVTGTSGLPSWVPDWRSPRRRLPLWIESQWDLWPCPPHGGKTSTTRRSDGLLTGYDEDLFLQNAEFLIPAVARKSDGNGHRLRAAVCHTYHWASDLERSAKNPAVTMHSVRRMTHAKRVRMMVAPFRHDMLFPLSVAFKTCPFPQQDDLRGVVGWIQDSFSALLSQVLPPQQLSIFMEARHGPQRWEGLPGAYLERFTFVVTAGGMFIPQLSRADKIDLRNLVYFDAIKVSNLRITKAVPLLAQVFDGISDLATAPGLLRLISTTMAGRCVIGCDYVTPCRRYSMTERPSEEEDMAVLGIASSHTVKGDRIMSLFKAKEGRWEASDYAFTLCQQRSAPAGPSAVDPFMRGTSDLSFSGMKLRHPPEDGGTPDRQHHWTRTYVVRRRGLPGGEGQGAAGEGDWLRGAGAEDADGMPLCRLRTPRLDFVGDCFLSTNRWEPELFRPPRDYPLGILNKLARRGYFDDAELPSVTPSSTASVLEFDLG</sequence>
<dbReference type="InterPro" id="IPR052895">
    <property type="entry name" value="HetReg/Transcr_Mod"/>
</dbReference>
<dbReference type="RefSeq" id="XP_009229236.1">
    <property type="nucleotide sequence ID" value="XM_009230972.1"/>
</dbReference>
<evidence type="ECO:0000259" key="1">
    <source>
        <dbReference type="Pfam" id="PF06985"/>
    </source>
</evidence>
<dbReference type="Proteomes" id="UP000006039">
    <property type="component" value="Unassembled WGS sequence"/>
</dbReference>
<reference evidence="3" key="4">
    <citation type="journal article" date="2015" name="G3 (Bethesda)">
        <title>Genome sequences of three phytopathogenic species of the Magnaporthaceae family of fungi.</title>
        <authorList>
            <person name="Okagaki L.H."/>
            <person name="Nunes C.C."/>
            <person name="Sailsbery J."/>
            <person name="Clay B."/>
            <person name="Brown D."/>
            <person name="John T."/>
            <person name="Oh Y."/>
            <person name="Young N."/>
            <person name="Fitzgerald M."/>
            <person name="Haas B.J."/>
            <person name="Zeng Q."/>
            <person name="Young S."/>
            <person name="Adiconis X."/>
            <person name="Fan L."/>
            <person name="Levin J.Z."/>
            <person name="Mitchell T.K."/>
            <person name="Okubara P.A."/>
            <person name="Farman M.L."/>
            <person name="Kohn L.M."/>
            <person name="Birren B."/>
            <person name="Ma L.-J."/>
            <person name="Dean R.A."/>
        </authorList>
    </citation>
    <scope>NUCLEOTIDE SEQUENCE</scope>
    <source>
        <strain evidence="3">R3-111a-1</strain>
    </source>
</reference>
<dbReference type="AlphaFoldDB" id="J3PHT9"/>
<feature type="domain" description="Heterokaryon incompatibility" evidence="1">
    <location>
        <begin position="54"/>
        <end position="195"/>
    </location>
</feature>
<dbReference type="PANTHER" id="PTHR24148:SF64">
    <property type="entry name" value="HETEROKARYON INCOMPATIBILITY DOMAIN-CONTAINING PROTEIN"/>
    <property type="match status" value="1"/>
</dbReference>